<dbReference type="EMBL" id="SACS01000001">
    <property type="protein sequence ID" value="RVU41993.1"/>
    <property type="molecule type" value="Genomic_DNA"/>
</dbReference>
<dbReference type="OrthoDB" id="9817132at2"/>
<evidence type="ECO:0000313" key="3">
    <source>
        <dbReference type="Proteomes" id="UP000283077"/>
    </source>
</evidence>
<organism evidence="2 3">
    <name type="scientific">Rheinheimera riviphila</name>
    <dbReference type="NCBI Taxonomy" id="1834037"/>
    <lineage>
        <taxon>Bacteria</taxon>
        <taxon>Pseudomonadati</taxon>
        <taxon>Pseudomonadota</taxon>
        <taxon>Gammaproteobacteria</taxon>
        <taxon>Chromatiales</taxon>
        <taxon>Chromatiaceae</taxon>
        <taxon>Rheinheimera</taxon>
    </lineage>
</organism>
<feature type="compositionally biased region" description="Polar residues" evidence="1">
    <location>
        <begin position="50"/>
        <end position="66"/>
    </location>
</feature>
<name>A0A437R5H9_9GAMM</name>
<accession>A0A437R5H9</accession>
<keyword evidence="3" id="KW-1185">Reference proteome</keyword>
<reference evidence="2 3" key="1">
    <citation type="submission" date="2019-01" db="EMBL/GenBank/DDBJ databases">
        <authorList>
            <person name="Chen W.-M."/>
        </authorList>
    </citation>
    <scope>NUCLEOTIDE SEQUENCE [LARGE SCALE GENOMIC DNA]</scope>
    <source>
        <strain evidence="2 3">KYPC3</strain>
    </source>
</reference>
<proteinExistence type="predicted"/>
<sequence length="550" mass="62078">MKLVIKIGVALVVVLLGWAYWPGSESAAVGTNNNPIEQPQQPSPAVLPPQSASSAPNNQPSLTGNTRAEVQTCPSAEQLGTSFQKLQQQRVSLTNQLIDLHIKIGIKKPVTLQALQAVGGDLEVFQFRQSARKENFAHFEQRIRHININVDKDTFFNVQAAIGKQDYDQLLQLIQQHDTADRPYLFTHMELSLLGRVVIANPQIPFSTIQQFIDAGLQPFLGDLAAFTALDLPLPLIDMVQQHYKGDLQQQWQDNFRPYNLTLLAAENSSAELFDYWRALGIPASIHPQAPNAFDLIPLPTSEQQLTRQISKVRTLLAAGILPRSADVRSKWLLLLPEQESQQLSELLQQQPALPIEKDGPDATPLLALQQLQTEFNQLLQQVAACPKAEQWPIGIATVRDLPERYYLTNLKMQQQSSQRMKDLSAENLDNTKQMTALLQKKDWLGLQDLMRQQQEIPAEEVDVTVMMFMMMFNASSEDVQQFLGNFKQLSSEHTKRLSGVASPAHRELFKAAGFILPYNAEAEKLHQIFRESEQYKKKAEQRRSNLQQQ</sequence>
<feature type="compositionally biased region" description="Polar residues" evidence="1">
    <location>
        <begin position="31"/>
        <end position="40"/>
    </location>
</feature>
<evidence type="ECO:0000313" key="2">
    <source>
        <dbReference type="EMBL" id="RVU41993.1"/>
    </source>
</evidence>
<comment type="caution">
    <text evidence="2">The sequence shown here is derived from an EMBL/GenBank/DDBJ whole genome shotgun (WGS) entry which is preliminary data.</text>
</comment>
<evidence type="ECO:0000256" key="1">
    <source>
        <dbReference type="SAM" id="MobiDB-lite"/>
    </source>
</evidence>
<dbReference type="RefSeq" id="WP_127697370.1">
    <property type="nucleotide sequence ID" value="NZ_SACS01000001.1"/>
</dbReference>
<dbReference type="AlphaFoldDB" id="A0A437R5H9"/>
<gene>
    <name evidence="2" type="ORF">EOE67_02065</name>
</gene>
<feature type="region of interest" description="Disordered" evidence="1">
    <location>
        <begin position="31"/>
        <end position="66"/>
    </location>
</feature>
<dbReference type="Proteomes" id="UP000283077">
    <property type="component" value="Unassembled WGS sequence"/>
</dbReference>
<protein>
    <submittedName>
        <fullName evidence="2">Uncharacterized protein</fullName>
    </submittedName>
</protein>